<organism evidence="2">
    <name type="scientific">Tanacetum cinerariifolium</name>
    <name type="common">Dalmatian daisy</name>
    <name type="synonym">Chrysanthemum cinerariifolium</name>
    <dbReference type="NCBI Taxonomy" id="118510"/>
    <lineage>
        <taxon>Eukaryota</taxon>
        <taxon>Viridiplantae</taxon>
        <taxon>Streptophyta</taxon>
        <taxon>Embryophyta</taxon>
        <taxon>Tracheophyta</taxon>
        <taxon>Spermatophyta</taxon>
        <taxon>Magnoliopsida</taxon>
        <taxon>eudicotyledons</taxon>
        <taxon>Gunneridae</taxon>
        <taxon>Pentapetalae</taxon>
        <taxon>asterids</taxon>
        <taxon>campanulids</taxon>
        <taxon>Asterales</taxon>
        <taxon>Asteraceae</taxon>
        <taxon>Asteroideae</taxon>
        <taxon>Anthemideae</taxon>
        <taxon>Anthemidinae</taxon>
        <taxon>Tanacetum</taxon>
    </lineage>
</organism>
<gene>
    <name evidence="2" type="ORF">Tci_163476</name>
</gene>
<feature type="compositionally biased region" description="Basic and acidic residues" evidence="1">
    <location>
        <begin position="182"/>
        <end position="207"/>
    </location>
</feature>
<comment type="caution">
    <text evidence="2">The sequence shown here is derived from an EMBL/GenBank/DDBJ whole genome shotgun (WGS) entry which is preliminary data.</text>
</comment>
<evidence type="ECO:0000313" key="2">
    <source>
        <dbReference type="EMBL" id="GEV91499.1"/>
    </source>
</evidence>
<proteinExistence type="predicted"/>
<dbReference type="EMBL" id="BKCJ010038542">
    <property type="protein sequence ID" value="GEV91499.1"/>
    <property type="molecule type" value="Genomic_DNA"/>
</dbReference>
<protein>
    <submittedName>
        <fullName evidence="2">Uncharacterized protein</fullName>
    </submittedName>
</protein>
<name>A0A699GQE1_TANCI</name>
<sequence>MTWWHVMKKEYIQYPRFTKIVITDVMKKYLSIPKRLEENYHSIKDDIPLVSLYTIGNVNVRGMLILDEFLTEEIYATDYYKEYETLFVREAVPMNQLQLEKEETTTPIPPPGDDRERDEMAEATLLSLTLNKTALVVEAQENIAKVQEKLDKEIEKMVEGEEDKESYASTFADFILNDDEDDGKKDEIFKETDDAKENDNDDQNDHS</sequence>
<accession>A0A699GQE1</accession>
<reference evidence="2" key="1">
    <citation type="journal article" date="2019" name="Sci. Rep.">
        <title>Draft genome of Tanacetum cinerariifolium, the natural source of mosquito coil.</title>
        <authorList>
            <person name="Yamashiro T."/>
            <person name="Shiraishi A."/>
            <person name="Satake H."/>
            <person name="Nakayama K."/>
        </authorList>
    </citation>
    <scope>NUCLEOTIDE SEQUENCE</scope>
</reference>
<dbReference type="AlphaFoldDB" id="A0A699GQE1"/>
<feature type="region of interest" description="Disordered" evidence="1">
    <location>
        <begin position="159"/>
        <end position="207"/>
    </location>
</feature>
<evidence type="ECO:0000256" key="1">
    <source>
        <dbReference type="SAM" id="MobiDB-lite"/>
    </source>
</evidence>